<evidence type="ECO:0000313" key="3">
    <source>
        <dbReference type="Proteomes" id="UP000321440"/>
    </source>
</evidence>
<keyword evidence="1" id="KW-0812">Transmembrane</keyword>
<accession>A0A511W057</accession>
<name>A0A511W057_9BACI</name>
<dbReference type="RefSeq" id="WP_146813523.1">
    <property type="nucleotide sequence ID" value="NZ_BJYA01000001.1"/>
</dbReference>
<evidence type="ECO:0000313" key="2">
    <source>
        <dbReference type="EMBL" id="GEN44436.1"/>
    </source>
</evidence>
<organism evidence="2 3">
    <name type="scientific">Alkalibacillus haloalkaliphilus</name>
    <dbReference type="NCBI Taxonomy" id="94136"/>
    <lineage>
        <taxon>Bacteria</taxon>
        <taxon>Bacillati</taxon>
        <taxon>Bacillota</taxon>
        <taxon>Bacilli</taxon>
        <taxon>Bacillales</taxon>
        <taxon>Bacillaceae</taxon>
        <taxon>Alkalibacillus</taxon>
    </lineage>
</organism>
<proteinExistence type="predicted"/>
<keyword evidence="1" id="KW-0472">Membrane</keyword>
<dbReference type="OrthoDB" id="2973467at2"/>
<sequence length="96" mass="10636">MKRFILSVVITIAVLYLIIYAIHYFTDFHLMSIAFVVGIVSCVFTYSGSSPLSTKVFDVATRGNAAKQQMDDNFVISPSFLGSILTLLSSFIVLFI</sequence>
<feature type="transmembrane region" description="Helical" evidence="1">
    <location>
        <begin position="5"/>
        <end position="22"/>
    </location>
</feature>
<dbReference type="Proteomes" id="UP000321440">
    <property type="component" value="Unassembled WGS sequence"/>
</dbReference>
<reference evidence="2 3" key="1">
    <citation type="submission" date="2019-07" db="EMBL/GenBank/DDBJ databases">
        <title>Whole genome shotgun sequence of Alkalibacillus haloalkaliphilus NBRC 103110.</title>
        <authorList>
            <person name="Hosoyama A."/>
            <person name="Uohara A."/>
            <person name="Ohji S."/>
            <person name="Ichikawa N."/>
        </authorList>
    </citation>
    <scope>NUCLEOTIDE SEQUENCE [LARGE SCALE GENOMIC DNA]</scope>
    <source>
        <strain evidence="2 3">NBRC 103110</strain>
    </source>
</reference>
<feature type="transmembrane region" description="Helical" evidence="1">
    <location>
        <begin position="74"/>
        <end position="95"/>
    </location>
</feature>
<comment type="caution">
    <text evidence="2">The sequence shown here is derived from an EMBL/GenBank/DDBJ whole genome shotgun (WGS) entry which is preliminary data.</text>
</comment>
<keyword evidence="1" id="KW-1133">Transmembrane helix</keyword>
<dbReference type="EMBL" id="BJYA01000001">
    <property type="protein sequence ID" value="GEN44436.1"/>
    <property type="molecule type" value="Genomic_DNA"/>
</dbReference>
<protein>
    <submittedName>
        <fullName evidence="2">Uncharacterized protein</fullName>
    </submittedName>
</protein>
<evidence type="ECO:0000256" key="1">
    <source>
        <dbReference type="SAM" id="Phobius"/>
    </source>
</evidence>
<gene>
    <name evidence="2" type="ORF">AHA02nite_02120</name>
</gene>
<feature type="transmembrane region" description="Helical" evidence="1">
    <location>
        <begin position="28"/>
        <end position="46"/>
    </location>
</feature>
<dbReference type="AlphaFoldDB" id="A0A511W057"/>
<keyword evidence="3" id="KW-1185">Reference proteome</keyword>